<reference evidence="9" key="1">
    <citation type="submission" date="2023-04" db="EMBL/GenBank/DDBJ databases">
        <title>Phytophthora fragariaefolia NBRC 109709.</title>
        <authorList>
            <person name="Ichikawa N."/>
            <person name="Sato H."/>
            <person name="Tonouchi N."/>
        </authorList>
    </citation>
    <scope>NUCLEOTIDE SEQUENCE</scope>
    <source>
        <strain evidence="9">NBRC 109709</strain>
    </source>
</reference>
<dbReference type="PANTHER" id="PTHR24188:SF29">
    <property type="entry name" value="GH09064P"/>
    <property type="match status" value="1"/>
</dbReference>
<feature type="domain" description="Protein kinase" evidence="8">
    <location>
        <begin position="925"/>
        <end position="1216"/>
    </location>
</feature>
<dbReference type="InterPro" id="IPR002110">
    <property type="entry name" value="Ankyrin_rpt"/>
</dbReference>
<dbReference type="Pfam" id="PF00069">
    <property type="entry name" value="Pkinase"/>
    <property type="match status" value="1"/>
</dbReference>
<keyword evidence="1" id="KW-0723">Serine/threonine-protein kinase</keyword>
<evidence type="ECO:0000256" key="5">
    <source>
        <dbReference type="ARBA" id="ARBA00023043"/>
    </source>
</evidence>
<dbReference type="Pfam" id="PF07714">
    <property type="entry name" value="PK_Tyr_Ser-Thr"/>
    <property type="match status" value="1"/>
</dbReference>
<sequence>MSELEVEEGVREGAASGRLAVVKYLAEECCAYVSATGDERCTALMLATRNGHLKVVKYLAERHHVDVSAKDNARYTPVLRAAQYGHQEIVKYLAERHHADVSVKDRNGHTMLLMAAHNGHMDMVKYLVEQHHADVNVKDENGYTALMWAARNGHLDMAQYLAEQHHADVNMKDENGYTALLRAAQHGHLGMVKYLTELHDADVNVKDKNGCTVLLWAAQIGNMDIIKYLATRHRMNVNVKNKYGHTVLLVAAQNGRMDMVKYLADQHHADVSVKDINGCTALLKAAQNGRKEIVKYLADQHLADVSVKDINGCTALLKAAQNGRKEIVKYLAEQRHVDVNASDGEGYTALMRAAEQGFVGIVRFLTVKCRADINITNRNGKTALRLAADAGYGDVRRILTPFVSFTNKSYTRDRSTVENQFERPSDLSSSCVISPSEIELTLYSQENGIGGDFRAQWLDADVVVKLFISDAANRTFEGEARFWEQLRHPNVIKMYGACEVGPRLQFFVCEHASQGSLWEHVKRYSSNYALDYDVSIHPPAPKVWKYLHEAALGLEYLHERGIIHGNLRCSNILIGSDGKAKLSNFDLSGLVKKSIPVSVDILKGTMRWQAPEVLEGNPPSNMSDVYSLGMCILEGVTGKRPWGDFDDEMVDYFSKKWDPRPGINEYYAPYCPSSDAARIVWQMCCQNPQKRSRVSSIVAELECLALKESSGCFQPEQEPTFVFQEYECGKLKEVWINLQTRVKTSDNIEYCRIFDQLKNIYERVQVSTHPAILFDRFYEVLTDLHRLMKMSPDQARIMRLSSTRSPTSSLYAFQWRINSLLATLGIIEITKLGAGREKQRCEQTSLFVSGVSDTILLLNNLKSAEERTAFLRGLKAEIENHPMKYTPDQLETMKKTYEDITAKLDGNNLLKLVPEWFIPWYELVVDEWNCVGEGGFGSVNRVKWLGSDVVVKRVMLPGSRSANAFSAFDLSESDFCTSADPSASQAQLDVAKRSEALAMFRREVDIWFGFSHPHVVRLFGACHVGRPFFVCEFATNGTLVRYLREHPDELWSKLHEAALGVQYLHARGVVHGDLKGNNIVIGSDLKAKVTDFGLSSLANSETVVQVSGAWNWVAPECLLDDNQRPTFASDVYSLGMCVVEALRVVEAVKAGKDRHQCLPWCVVDITAMKYHASRGILPSRPATCEDREWNLVKRMCALEPKKRLKISIVVDELARLAAVKEMSPSGYTRTTLIADSVEWESVDEVIATAQQLLTQLNGGENASHEVLLRYLLLWERLEKVHRRLEVDASDDCRAAFCSLVADANATTATLRDRDNSLVVFAQKTMRYYALDRALRKLCDAYFIVVDNSDIDPAVEKSKNHSPEND</sequence>
<feature type="repeat" description="ANK" evidence="6">
    <location>
        <begin position="107"/>
        <end position="140"/>
    </location>
</feature>
<keyword evidence="5 6" id="KW-0040">ANK repeat</keyword>
<keyword evidence="2" id="KW-0677">Repeat</keyword>
<dbReference type="InterPro" id="IPR036770">
    <property type="entry name" value="Ankyrin_rpt-contain_sf"/>
</dbReference>
<name>A0A9W6XJD1_9STRA</name>
<evidence type="ECO:0000256" key="7">
    <source>
        <dbReference type="PROSITE-ProRule" id="PRU10141"/>
    </source>
</evidence>
<gene>
    <name evidence="9" type="ORF">Pfra01_001185600</name>
</gene>
<evidence type="ECO:0000256" key="3">
    <source>
        <dbReference type="ARBA" id="ARBA00022741"/>
    </source>
</evidence>
<dbReference type="PROSITE" id="PS50011">
    <property type="entry name" value="PROTEIN_KINASE_DOM"/>
    <property type="match status" value="2"/>
</dbReference>
<keyword evidence="3 7" id="KW-0547">Nucleotide-binding</keyword>
<dbReference type="EMBL" id="BSXT01001179">
    <property type="protein sequence ID" value="GMF39643.1"/>
    <property type="molecule type" value="Genomic_DNA"/>
</dbReference>
<dbReference type="InterPro" id="IPR011009">
    <property type="entry name" value="Kinase-like_dom_sf"/>
</dbReference>
<dbReference type="GO" id="GO:0004672">
    <property type="term" value="F:protein kinase activity"/>
    <property type="evidence" value="ECO:0007669"/>
    <property type="project" value="InterPro"/>
</dbReference>
<dbReference type="SMART" id="SM00248">
    <property type="entry name" value="ANK"/>
    <property type="match status" value="11"/>
</dbReference>
<dbReference type="Pfam" id="PF00023">
    <property type="entry name" value="Ank"/>
    <property type="match status" value="2"/>
</dbReference>
<comment type="caution">
    <text evidence="9">The sequence shown here is derived from an EMBL/GenBank/DDBJ whole genome shotgun (WGS) entry which is preliminary data.</text>
</comment>
<keyword evidence="1" id="KW-0808">Transferase</keyword>
<dbReference type="Gene3D" id="1.10.510.10">
    <property type="entry name" value="Transferase(Phosphotransferase) domain 1"/>
    <property type="match status" value="2"/>
</dbReference>
<dbReference type="SUPFAM" id="SSF48403">
    <property type="entry name" value="Ankyrin repeat"/>
    <property type="match status" value="1"/>
</dbReference>
<dbReference type="InterPro" id="IPR000719">
    <property type="entry name" value="Prot_kinase_dom"/>
</dbReference>
<dbReference type="GO" id="GO:0005524">
    <property type="term" value="F:ATP binding"/>
    <property type="evidence" value="ECO:0007669"/>
    <property type="project" value="UniProtKB-UniRule"/>
</dbReference>
<dbReference type="Gene3D" id="1.25.40.20">
    <property type="entry name" value="Ankyrin repeat-containing domain"/>
    <property type="match status" value="4"/>
</dbReference>
<feature type="domain" description="Protein kinase" evidence="8">
    <location>
        <begin position="438"/>
        <end position="704"/>
    </location>
</feature>
<keyword evidence="1" id="KW-0418">Kinase</keyword>
<dbReference type="SMART" id="SM00220">
    <property type="entry name" value="S_TKc"/>
    <property type="match status" value="2"/>
</dbReference>
<organism evidence="9 10">
    <name type="scientific">Phytophthora fragariaefolia</name>
    <dbReference type="NCBI Taxonomy" id="1490495"/>
    <lineage>
        <taxon>Eukaryota</taxon>
        <taxon>Sar</taxon>
        <taxon>Stramenopiles</taxon>
        <taxon>Oomycota</taxon>
        <taxon>Peronosporomycetes</taxon>
        <taxon>Peronosporales</taxon>
        <taxon>Peronosporaceae</taxon>
        <taxon>Phytophthora</taxon>
    </lineage>
</organism>
<keyword evidence="4 7" id="KW-0067">ATP-binding</keyword>
<protein>
    <submittedName>
        <fullName evidence="9">Unnamed protein product</fullName>
    </submittedName>
</protein>
<proteinExistence type="predicted"/>
<feature type="repeat" description="ANK" evidence="6">
    <location>
        <begin position="141"/>
        <end position="174"/>
    </location>
</feature>
<dbReference type="Proteomes" id="UP001165121">
    <property type="component" value="Unassembled WGS sequence"/>
</dbReference>
<dbReference type="Pfam" id="PF13857">
    <property type="entry name" value="Ank_5"/>
    <property type="match status" value="1"/>
</dbReference>
<evidence type="ECO:0000256" key="2">
    <source>
        <dbReference type="ARBA" id="ARBA00022737"/>
    </source>
</evidence>
<evidence type="ECO:0000313" key="9">
    <source>
        <dbReference type="EMBL" id="GMF39643.1"/>
    </source>
</evidence>
<dbReference type="PROSITE" id="PS50297">
    <property type="entry name" value="ANK_REP_REGION"/>
    <property type="match status" value="2"/>
</dbReference>
<evidence type="ECO:0000313" key="10">
    <source>
        <dbReference type="Proteomes" id="UP001165121"/>
    </source>
</evidence>
<dbReference type="OrthoDB" id="111909at2759"/>
<keyword evidence="10" id="KW-1185">Reference proteome</keyword>
<dbReference type="InterPro" id="IPR001245">
    <property type="entry name" value="Ser-Thr/Tyr_kinase_cat_dom"/>
</dbReference>
<dbReference type="PROSITE" id="PS00107">
    <property type="entry name" value="PROTEIN_KINASE_ATP"/>
    <property type="match status" value="1"/>
</dbReference>
<dbReference type="Pfam" id="PF12796">
    <property type="entry name" value="Ank_2"/>
    <property type="match status" value="2"/>
</dbReference>
<feature type="binding site" evidence="7">
    <location>
        <position position="952"/>
    </location>
    <ligand>
        <name>ATP</name>
        <dbReference type="ChEBI" id="CHEBI:30616"/>
    </ligand>
</feature>
<dbReference type="InterPro" id="IPR008271">
    <property type="entry name" value="Ser/Thr_kinase_AS"/>
</dbReference>
<dbReference type="PROSITE" id="PS00108">
    <property type="entry name" value="PROTEIN_KINASE_ST"/>
    <property type="match status" value="1"/>
</dbReference>
<evidence type="ECO:0000259" key="8">
    <source>
        <dbReference type="PROSITE" id="PS50011"/>
    </source>
</evidence>
<feature type="repeat" description="ANK" evidence="6">
    <location>
        <begin position="175"/>
        <end position="208"/>
    </location>
</feature>
<dbReference type="PANTHER" id="PTHR24188">
    <property type="entry name" value="ANKYRIN REPEAT PROTEIN"/>
    <property type="match status" value="1"/>
</dbReference>
<dbReference type="Gene3D" id="3.30.200.20">
    <property type="entry name" value="Phosphorylase Kinase, domain 1"/>
    <property type="match status" value="1"/>
</dbReference>
<dbReference type="SUPFAM" id="SSF56112">
    <property type="entry name" value="Protein kinase-like (PK-like)"/>
    <property type="match status" value="2"/>
</dbReference>
<accession>A0A9W6XJD1</accession>
<evidence type="ECO:0000256" key="4">
    <source>
        <dbReference type="ARBA" id="ARBA00022840"/>
    </source>
</evidence>
<evidence type="ECO:0000256" key="6">
    <source>
        <dbReference type="PROSITE-ProRule" id="PRU00023"/>
    </source>
</evidence>
<dbReference type="InterPro" id="IPR017441">
    <property type="entry name" value="Protein_kinase_ATP_BS"/>
</dbReference>
<evidence type="ECO:0000256" key="1">
    <source>
        <dbReference type="ARBA" id="ARBA00022527"/>
    </source>
</evidence>
<dbReference type="PROSITE" id="PS50088">
    <property type="entry name" value="ANK_REPEAT"/>
    <property type="match status" value="3"/>
</dbReference>